<dbReference type="Proteomes" id="UP001210809">
    <property type="component" value="Unassembled WGS sequence"/>
</dbReference>
<dbReference type="AlphaFoldDB" id="A0AAW6D3P5"/>
<evidence type="ECO:0000313" key="3">
    <source>
        <dbReference type="Proteomes" id="UP001210809"/>
    </source>
</evidence>
<accession>A0AAW6D3P5</accession>
<comment type="caution">
    <text evidence="2">The sequence shown here is derived from an EMBL/GenBank/DDBJ whole genome shotgun (WGS) entry which is preliminary data.</text>
</comment>
<protein>
    <submittedName>
        <fullName evidence="2">AAA family ATPase</fullName>
    </submittedName>
</protein>
<dbReference type="Pfam" id="PF13173">
    <property type="entry name" value="AAA_14"/>
    <property type="match status" value="1"/>
</dbReference>
<sequence>MKEVNPETFTTDISDMNKRKAFAILKDFVLGDECYQGEILAVCGLKRTGKTTLLKQLLCDIVAYTASCAFLEMQDSDTMKMLERRIEEEQAKGKTVIFINEITKVSDFINNSSVLADCFAKAGVRIIISGKDSLSVAFAEDYELYDRVRKVNTTYTSFAEYHTLFPSEDINDYIRYGGLFYKNEAEKSTIGYENILSYLYDAVTMNIANSLKNNADIDERDSAFKNINETELKRITEKAAELYSGSPDGEIITALTDKKDNAEQFARMLSSGKNADCYITPQMIKELEKWLKEIGFLSFIEKRTFANVSGVWKKLPPTYEYHIVQPAVRYSFLKKAAESEIERYQHLDKQRQKEMAETLNRNMLDEIVGQTVIFDVMSSLPDERYIVCKPEFMHENRLINGYDMLIYDRQENSYRYFLIRRKSDDYADNIEEITSVAESHFGECKSVCMLYAEKPPNGFAGRECYNISDFLIAVDKYGDMDKVMISLKKRGSN</sequence>
<dbReference type="PANTHER" id="PTHR33295">
    <property type="entry name" value="ATPASE"/>
    <property type="match status" value="1"/>
</dbReference>
<dbReference type="SMART" id="SM00382">
    <property type="entry name" value="AAA"/>
    <property type="match status" value="1"/>
</dbReference>
<evidence type="ECO:0000313" key="2">
    <source>
        <dbReference type="EMBL" id="MDB8004838.1"/>
    </source>
</evidence>
<feature type="domain" description="AAA+ ATPase" evidence="1">
    <location>
        <begin position="36"/>
        <end position="149"/>
    </location>
</feature>
<dbReference type="InterPro" id="IPR027417">
    <property type="entry name" value="P-loop_NTPase"/>
</dbReference>
<proteinExistence type="predicted"/>
<dbReference type="InterPro" id="IPR041682">
    <property type="entry name" value="AAA_14"/>
</dbReference>
<name>A0AAW6D3P5_9FIRM</name>
<dbReference type="PANTHER" id="PTHR33295:SF18">
    <property type="entry name" value="AAA+ ATPASE DOMAIN-CONTAINING PROTEIN"/>
    <property type="match status" value="1"/>
</dbReference>
<dbReference type="InterPro" id="IPR003593">
    <property type="entry name" value="AAA+_ATPase"/>
</dbReference>
<dbReference type="EMBL" id="JAQLXW010000024">
    <property type="protein sequence ID" value="MDB8004838.1"/>
    <property type="molecule type" value="Genomic_DNA"/>
</dbReference>
<gene>
    <name evidence="2" type="ORF">PNE09_12325</name>
</gene>
<evidence type="ECO:0000259" key="1">
    <source>
        <dbReference type="SMART" id="SM00382"/>
    </source>
</evidence>
<reference evidence="2" key="1">
    <citation type="submission" date="2023-01" db="EMBL/GenBank/DDBJ databases">
        <title>Human gut microbiome strain richness.</title>
        <authorList>
            <person name="Chen-Liaw A."/>
        </authorList>
    </citation>
    <scope>NUCLEOTIDE SEQUENCE</scope>
    <source>
        <strain evidence="2">1001283st1_G1_1001283B150217_161031</strain>
    </source>
</reference>
<dbReference type="SUPFAM" id="SSF52540">
    <property type="entry name" value="P-loop containing nucleoside triphosphate hydrolases"/>
    <property type="match status" value="1"/>
</dbReference>
<organism evidence="2 3">
    <name type="scientific">[Eubacterium] siraeum</name>
    <dbReference type="NCBI Taxonomy" id="39492"/>
    <lineage>
        <taxon>Bacteria</taxon>
        <taxon>Bacillati</taxon>
        <taxon>Bacillota</taxon>
        <taxon>Clostridia</taxon>
        <taxon>Eubacteriales</taxon>
        <taxon>Oscillospiraceae</taxon>
        <taxon>Oscillospiraceae incertae sedis</taxon>
    </lineage>
</organism>